<evidence type="ECO:0000256" key="5">
    <source>
        <dbReference type="PROSITE-ProRule" id="PRU10141"/>
    </source>
</evidence>
<dbReference type="Pfam" id="PF00069">
    <property type="entry name" value="Pkinase"/>
    <property type="match status" value="1"/>
</dbReference>
<proteinExistence type="inferred from homology"/>
<feature type="domain" description="Protein kinase" evidence="8">
    <location>
        <begin position="85"/>
        <end position="350"/>
    </location>
</feature>
<keyword evidence="2 5" id="KW-0547">Nucleotide-binding</keyword>
<name>R0H8Z9_9BRAS</name>
<evidence type="ECO:0000313" key="10">
    <source>
        <dbReference type="Proteomes" id="UP000029121"/>
    </source>
</evidence>
<dbReference type="GO" id="GO:0007165">
    <property type="term" value="P:signal transduction"/>
    <property type="evidence" value="ECO:0007669"/>
    <property type="project" value="TreeGrafter"/>
</dbReference>
<dbReference type="SMART" id="SM00220">
    <property type="entry name" value="S_TKc"/>
    <property type="match status" value="1"/>
</dbReference>
<evidence type="ECO:0000256" key="3">
    <source>
        <dbReference type="ARBA" id="ARBA00022777"/>
    </source>
</evidence>
<dbReference type="InterPro" id="IPR008271">
    <property type="entry name" value="Ser/Thr_kinase_AS"/>
</dbReference>
<evidence type="ECO:0000256" key="4">
    <source>
        <dbReference type="ARBA" id="ARBA00022840"/>
    </source>
</evidence>
<organism evidence="9 10">
    <name type="scientific">Capsella rubella</name>
    <dbReference type="NCBI Taxonomy" id="81985"/>
    <lineage>
        <taxon>Eukaryota</taxon>
        <taxon>Viridiplantae</taxon>
        <taxon>Streptophyta</taxon>
        <taxon>Embryophyta</taxon>
        <taxon>Tracheophyta</taxon>
        <taxon>Spermatophyta</taxon>
        <taxon>Magnoliopsida</taxon>
        <taxon>eudicotyledons</taxon>
        <taxon>Gunneridae</taxon>
        <taxon>Pentapetalae</taxon>
        <taxon>rosids</taxon>
        <taxon>malvids</taxon>
        <taxon>Brassicales</taxon>
        <taxon>Brassicaceae</taxon>
        <taxon>Camelineae</taxon>
        <taxon>Capsella</taxon>
    </lineage>
</organism>
<feature type="compositionally biased region" description="Polar residues" evidence="7">
    <location>
        <begin position="1"/>
        <end position="18"/>
    </location>
</feature>
<feature type="binding site" evidence="5">
    <location>
        <position position="112"/>
    </location>
    <ligand>
        <name>ATP</name>
        <dbReference type="ChEBI" id="CHEBI:30616"/>
    </ligand>
</feature>
<dbReference type="Gene3D" id="1.10.510.10">
    <property type="entry name" value="Transferase(Phosphotransferase) domain 1"/>
    <property type="match status" value="1"/>
</dbReference>
<dbReference type="InterPro" id="IPR052751">
    <property type="entry name" value="Plant_MAPKKK"/>
</dbReference>
<feature type="compositionally biased region" description="Polar residues" evidence="7">
    <location>
        <begin position="35"/>
        <end position="45"/>
    </location>
</feature>
<keyword evidence="4 5" id="KW-0067">ATP-binding</keyword>
<dbReference type="InterPro" id="IPR017441">
    <property type="entry name" value="Protein_kinase_ATP_BS"/>
</dbReference>
<dbReference type="PANTHER" id="PTHR48011">
    <property type="entry name" value="CCR4-NOT TRANSCRIPTIONAL COMPLEX SUBUNIT CAF120-RELATED"/>
    <property type="match status" value="1"/>
</dbReference>
<accession>R0H8Z9</accession>
<dbReference type="CDD" id="cd06606">
    <property type="entry name" value="STKc_MAPKKK"/>
    <property type="match status" value="1"/>
</dbReference>
<dbReference type="PANTHER" id="PTHR48011:SF85">
    <property type="entry name" value="PROTEIN KINASE SUPERFAMILY PROTEIN"/>
    <property type="match status" value="1"/>
</dbReference>
<gene>
    <name evidence="9" type="ORF">CARUB_v10019212mg</name>
</gene>
<sequence length="354" mass="39737">MCPTTNVVTKNSSDSPSDTKIPPLPKKPTFDLNLPPTNSDGGNCSKNKRKRESIREESINAAVQKPPVMFTHQGSLIEVKESSPWVKTEFLGQGAYGSVHLAKCNNQERAIKTAHISRALSLMDEGKILRRLQSPFVVGCFGEEIVREGNDFHYNLVLEYCPNGSMGDFLKNVVSLLVEVPVKLFAKDVLSGLKYIHDRNIIHCDIKPDNLLLTMVFDQVLQIDRYLMKLGDFGLALEKGTVAYQNALGHRRGTKRYMAPELLSHGIVDFSVDIWSFGCSFLEMLSGRRVWADYLHLDYDDFVNLIGKSNLVPYVPNFLSAAAQDFLKKCLVKDPHARSGINELLNHPFLRLDV</sequence>
<keyword evidence="10" id="KW-1185">Reference proteome</keyword>
<dbReference type="PROSITE" id="PS00107">
    <property type="entry name" value="PROTEIN_KINASE_ATP"/>
    <property type="match status" value="1"/>
</dbReference>
<evidence type="ECO:0000259" key="8">
    <source>
        <dbReference type="PROSITE" id="PS50011"/>
    </source>
</evidence>
<dbReference type="Proteomes" id="UP000029121">
    <property type="component" value="Unassembled WGS sequence"/>
</dbReference>
<dbReference type="PROSITE" id="PS00108">
    <property type="entry name" value="PROTEIN_KINASE_ST"/>
    <property type="match status" value="1"/>
</dbReference>
<keyword evidence="6" id="KW-0723">Serine/threonine-protein kinase</keyword>
<keyword evidence="3" id="KW-0418">Kinase</keyword>
<evidence type="ECO:0000256" key="2">
    <source>
        <dbReference type="ARBA" id="ARBA00022741"/>
    </source>
</evidence>
<dbReference type="eggNOG" id="KOG0198">
    <property type="taxonomic scope" value="Eukaryota"/>
</dbReference>
<protein>
    <recommendedName>
        <fullName evidence="8">Protein kinase domain-containing protein</fullName>
    </recommendedName>
</protein>
<keyword evidence="1" id="KW-0808">Transferase</keyword>
<evidence type="ECO:0000313" key="9">
    <source>
        <dbReference type="EMBL" id="EOA25839.1"/>
    </source>
</evidence>
<dbReference type="AlphaFoldDB" id="R0H8Z9"/>
<dbReference type="STRING" id="81985.R0H8Z9"/>
<dbReference type="OrthoDB" id="8693905at2759"/>
<evidence type="ECO:0000256" key="7">
    <source>
        <dbReference type="SAM" id="MobiDB-lite"/>
    </source>
</evidence>
<evidence type="ECO:0000256" key="1">
    <source>
        <dbReference type="ARBA" id="ARBA00022679"/>
    </source>
</evidence>
<dbReference type="InterPro" id="IPR011009">
    <property type="entry name" value="Kinase-like_dom_sf"/>
</dbReference>
<dbReference type="SUPFAM" id="SSF56112">
    <property type="entry name" value="Protein kinase-like (PK-like)"/>
    <property type="match status" value="1"/>
</dbReference>
<dbReference type="GO" id="GO:0005524">
    <property type="term" value="F:ATP binding"/>
    <property type="evidence" value="ECO:0007669"/>
    <property type="project" value="UniProtKB-UniRule"/>
</dbReference>
<reference evidence="10" key="1">
    <citation type="journal article" date="2013" name="Nat. Genet.">
        <title>The Capsella rubella genome and the genomic consequences of rapid mating system evolution.</title>
        <authorList>
            <person name="Slotte T."/>
            <person name="Hazzouri K.M."/>
            <person name="Agren J.A."/>
            <person name="Koenig D."/>
            <person name="Maumus F."/>
            <person name="Guo Y.L."/>
            <person name="Steige K."/>
            <person name="Platts A.E."/>
            <person name="Escobar J.S."/>
            <person name="Newman L.K."/>
            <person name="Wang W."/>
            <person name="Mandakova T."/>
            <person name="Vello E."/>
            <person name="Smith L.M."/>
            <person name="Henz S.R."/>
            <person name="Steffen J."/>
            <person name="Takuno S."/>
            <person name="Brandvain Y."/>
            <person name="Coop G."/>
            <person name="Andolfatto P."/>
            <person name="Hu T.T."/>
            <person name="Blanchette M."/>
            <person name="Clark R.M."/>
            <person name="Quesneville H."/>
            <person name="Nordborg M."/>
            <person name="Gaut B.S."/>
            <person name="Lysak M.A."/>
            <person name="Jenkins J."/>
            <person name="Grimwood J."/>
            <person name="Chapman J."/>
            <person name="Prochnik S."/>
            <person name="Shu S."/>
            <person name="Rokhsar D."/>
            <person name="Schmutz J."/>
            <person name="Weigel D."/>
            <person name="Wright S.I."/>
        </authorList>
    </citation>
    <scope>NUCLEOTIDE SEQUENCE [LARGE SCALE GENOMIC DNA]</scope>
    <source>
        <strain evidence="10">cv. Monte Gargano</strain>
    </source>
</reference>
<dbReference type="GO" id="GO:0004674">
    <property type="term" value="F:protein serine/threonine kinase activity"/>
    <property type="evidence" value="ECO:0007669"/>
    <property type="project" value="UniProtKB-KW"/>
</dbReference>
<dbReference type="PROSITE" id="PS50011">
    <property type="entry name" value="PROTEIN_KINASE_DOM"/>
    <property type="match status" value="1"/>
</dbReference>
<feature type="region of interest" description="Disordered" evidence="7">
    <location>
        <begin position="1"/>
        <end position="54"/>
    </location>
</feature>
<dbReference type="EMBL" id="KB870809">
    <property type="protein sequence ID" value="EOA25839.1"/>
    <property type="molecule type" value="Genomic_DNA"/>
</dbReference>
<evidence type="ECO:0000256" key="6">
    <source>
        <dbReference type="RuleBase" id="RU000304"/>
    </source>
</evidence>
<dbReference type="KEGG" id="crb:17885268"/>
<comment type="similarity">
    <text evidence="6">Belongs to the protein kinase superfamily.</text>
</comment>
<dbReference type="InterPro" id="IPR000719">
    <property type="entry name" value="Prot_kinase_dom"/>
</dbReference>